<keyword evidence="1" id="KW-1133">Transmembrane helix</keyword>
<evidence type="ECO:0000256" key="1">
    <source>
        <dbReference type="SAM" id="Phobius"/>
    </source>
</evidence>
<feature type="transmembrane region" description="Helical" evidence="1">
    <location>
        <begin position="35"/>
        <end position="56"/>
    </location>
</feature>
<feature type="transmembrane region" description="Helical" evidence="1">
    <location>
        <begin position="12"/>
        <end position="29"/>
    </location>
</feature>
<protein>
    <submittedName>
        <fullName evidence="2">Uncharacterized protein</fullName>
    </submittedName>
</protein>
<keyword evidence="1" id="KW-0812">Transmembrane</keyword>
<reference evidence="3" key="1">
    <citation type="submission" date="2016-05" db="EMBL/GenBank/DDBJ databases">
        <title>Draft genome of Corynebacterium afermentans subsp. afermentans LCDC 88199T.</title>
        <authorList>
            <person name="Bernier A.-M."/>
            <person name="Bernard K."/>
        </authorList>
    </citation>
    <scope>NUCLEOTIDE SEQUENCE [LARGE SCALE GENOMIC DNA]</scope>
    <source>
        <strain evidence="3">NML01-0328</strain>
    </source>
</reference>
<keyword evidence="1" id="KW-0472">Membrane</keyword>
<organism evidence="2 3">
    <name type="scientific">Eikenella corrodens</name>
    <dbReference type="NCBI Taxonomy" id="539"/>
    <lineage>
        <taxon>Bacteria</taxon>
        <taxon>Pseudomonadati</taxon>
        <taxon>Pseudomonadota</taxon>
        <taxon>Betaproteobacteria</taxon>
        <taxon>Neisseriales</taxon>
        <taxon>Neisseriaceae</taxon>
        <taxon>Eikenella</taxon>
    </lineage>
</organism>
<proteinExistence type="predicted"/>
<dbReference type="EMBL" id="LXSF01000002">
    <property type="protein sequence ID" value="OAM17238.1"/>
    <property type="molecule type" value="Genomic_DNA"/>
</dbReference>
<sequence length="167" mass="19454">MNVQAAFSDGRLVRFIFFLYYPALCFTRRKNAMSISFIRTALLAGLICLSAACSSLDSSMKRYVGKPIDIVYERYGRAPDTERVKVGENRYSYFWRFTYYYPDGREYQGSSQNGPIITNYYSDVCYGQHSDRTFFTNSEGIIIDYHWALSNSWRVNCNNHVMGRPPR</sequence>
<accession>A0A1A9RG77</accession>
<gene>
    <name evidence="2" type="ORF">A7P85_02490</name>
</gene>
<comment type="caution">
    <text evidence="2">The sequence shown here is derived from an EMBL/GenBank/DDBJ whole genome shotgun (WGS) entry which is preliminary data.</text>
</comment>
<dbReference type="AlphaFoldDB" id="A0A1A9RG77"/>
<name>A0A1A9RG77_EIKCO</name>
<evidence type="ECO:0000313" key="3">
    <source>
        <dbReference type="Proteomes" id="UP000078003"/>
    </source>
</evidence>
<dbReference type="Proteomes" id="UP000078003">
    <property type="component" value="Unassembled WGS sequence"/>
</dbReference>
<evidence type="ECO:0000313" key="2">
    <source>
        <dbReference type="EMBL" id="OAM17238.1"/>
    </source>
</evidence>